<reference evidence="1 2" key="1">
    <citation type="submission" date="2014-11" db="EMBL/GenBank/DDBJ databases">
        <authorList>
            <person name="Wibberg Daniel"/>
        </authorList>
    </citation>
    <scope>NUCLEOTIDE SEQUENCE [LARGE SCALE GENOMIC DNA]</scope>
    <source>
        <strain evidence="1">Rhizoctonia solani AG1-IB 7/3/14</strain>
    </source>
</reference>
<accession>A0A0B7FEP5</accession>
<dbReference type="OrthoDB" id="3224099at2759"/>
<evidence type="ECO:0000313" key="1">
    <source>
        <dbReference type="EMBL" id="CEL56055.1"/>
    </source>
</evidence>
<dbReference type="AlphaFoldDB" id="A0A0B7FEP5"/>
<dbReference type="EMBL" id="LN679119">
    <property type="protein sequence ID" value="CEL56055.1"/>
    <property type="molecule type" value="Genomic_DNA"/>
</dbReference>
<dbReference type="Proteomes" id="UP000059188">
    <property type="component" value="Unassembled WGS sequence"/>
</dbReference>
<evidence type="ECO:0000313" key="2">
    <source>
        <dbReference type="Proteomes" id="UP000059188"/>
    </source>
</evidence>
<proteinExistence type="predicted"/>
<organism evidence="1 2">
    <name type="scientific">Thanatephorus cucumeris (strain AG1-IB / isolate 7/3/14)</name>
    <name type="common">Lettuce bottom rot fungus</name>
    <name type="synonym">Rhizoctonia solani</name>
    <dbReference type="NCBI Taxonomy" id="1108050"/>
    <lineage>
        <taxon>Eukaryota</taxon>
        <taxon>Fungi</taxon>
        <taxon>Dikarya</taxon>
        <taxon>Basidiomycota</taxon>
        <taxon>Agaricomycotina</taxon>
        <taxon>Agaricomycetes</taxon>
        <taxon>Cantharellales</taxon>
        <taxon>Ceratobasidiaceae</taxon>
        <taxon>Rhizoctonia</taxon>
        <taxon>Rhizoctonia solani AG-1</taxon>
    </lineage>
</organism>
<protein>
    <recommendedName>
        <fullName evidence="3">F-box domain-containing protein</fullName>
    </recommendedName>
</protein>
<sequence length="279" mass="30627">MGSTSLTMVQATESVTKNQATRVVPVPPEVILCLADNLLSMGRTHDLAMLSLVRLDLSSTIQGILFSHVTLSDYSRFYRLARSFHSGRPTLPTLVRRVTAVLNGGPRNGARLFLARDLIDLCFLCPRLSRIRVSEDGHREQLFPDVVDIPRLGALVTIESLTLTNPPNTLGLWLLLLLPKLQALHLFGDIPLSLFNDPPPSSGEGLRHITWGVALLPTLERVKWLFASSTKATGGSLTLVTHPSSPLELERIHEYCQCRGMVLLSFDQASLAISSTDTS</sequence>
<keyword evidence="2" id="KW-1185">Reference proteome</keyword>
<gene>
    <name evidence="1" type="ORF">RSOLAG1IB_07508</name>
</gene>
<name>A0A0B7FEP5_THACB</name>
<evidence type="ECO:0008006" key="3">
    <source>
        <dbReference type="Google" id="ProtNLM"/>
    </source>
</evidence>